<dbReference type="AlphaFoldDB" id="A0A6J4KQ24"/>
<feature type="compositionally biased region" description="Basic residues" evidence="1">
    <location>
        <begin position="1"/>
        <end position="13"/>
    </location>
</feature>
<accession>A0A6J4KQ24</accession>
<feature type="non-terminal residue" evidence="2">
    <location>
        <position position="45"/>
    </location>
</feature>
<gene>
    <name evidence="2" type="ORF">AVDCRST_MAG68-1209</name>
</gene>
<dbReference type="EMBL" id="CADCTW010000069">
    <property type="protein sequence ID" value="CAA9310935.1"/>
    <property type="molecule type" value="Genomic_DNA"/>
</dbReference>
<feature type="compositionally biased region" description="Basic and acidic residues" evidence="1">
    <location>
        <begin position="36"/>
        <end position="45"/>
    </location>
</feature>
<sequence>RRRGGRRPARSSARRSWTPRRSFPGGWWTPTRHACRRDFRPPPTP</sequence>
<evidence type="ECO:0000256" key="1">
    <source>
        <dbReference type="SAM" id="MobiDB-lite"/>
    </source>
</evidence>
<feature type="region of interest" description="Disordered" evidence="1">
    <location>
        <begin position="1"/>
        <end position="45"/>
    </location>
</feature>
<protein>
    <submittedName>
        <fullName evidence="2">Uncharacterized protein</fullName>
    </submittedName>
</protein>
<evidence type="ECO:0000313" key="2">
    <source>
        <dbReference type="EMBL" id="CAA9310935.1"/>
    </source>
</evidence>
<organism evidence="2">
    <name type="scientific">uncultured Gemmatimonadota bacterium</name>
    <dbReference type="NCBI Taxonomy" id="203437"/>
    <lineage>
        <taxon>Bacteria</taxon>
        <taxon>Pseudomonadati</taxon>
        <taxon>Gemmatimonadota</taxon>
        <taxon>environmental samples</taxon>
    </lineage>
</organism>
<reference evidence="2" key="1">
    <citation type="submission" date="2020-02" db="EMBL/GenBank/DDBJ databases">
        <authorList>
            <person name="Meier V. D."/>
        </authorList>
    </citation>
    <scope>NUCLEOTIDE SEQUENCE</scope>
    <source>
        <strain evidence="2">AVDCRST_MAG68</strain>
    </source>
</reference>
<feature type="non-terminal residue" evidence="2">
    <location>
        <position position="1"/>
    </location>
</feature>
<proteinExistence type="predicted"/>
<name>A0A6J4KQ24_9BACT</name>